<dbReference type="OMA" id="WSKLNKQ"/>
<organism evidence="2 3">
    <name type="scientific">Dactylellina haptotyla (strain CBS 200.50)</name>
    <name type="common">Nematode-trapping fungus</name>
    <name type="synonym">Monacrosporium haptotylum</name>
    <dbReference type="NCBI Taxonomy" id="1284197"/>
    <lineage>
        <taxon>Eukaryota</taxon>
        <taxon>Fungi</taxon>
        <taxon>Dikarya</taxon>
        <taxon>Ascomycota</taxon>
        <taxon>Pezizomycotina</taxon>
        <taxon>Orbiliomycetes</taxon>
        <taxon>Orbiliales</taxon>
        <taxon>Orbiliaceae</taxon>
        <taxon>Dactylellina</taxon>
    </lineage>
</organism>
<accession>S8A8L6</accession>
<proteinExistence type="predicted"/>
<dbReference type="STRING" id="1284197.S8A8L6"/>
<evidence type="ECO:0000313" key="2">
    <source>
        <dbReference type="EMBL" id="EPS37451.1"/>
    </source>
</evidence>
<evidence type="ECO:0008006" key="4">
    <source>
        <dbReference type="Google" id="ProtNLM"/>
    </source>
</evidence>
<keyword evidence="3" id="KW-1185">Reference proteome</keyword>
<name>S8A8L6_DACHA</name>
<protein>
    <recommendedName>
        <fullName evidence="4">Bacteriocin-protection protein, YdeI/OmpD-associated family</fullName>
    </recommendedName>
</protein>
<evidence type="ECO:0000256" key="1">
    <source>
        <dbReference type="SAM" id="MobiDB-lite"/>
    </source>
</evidence>
<dbReference type="OrthoDB" id="10263401at2759"/>
<evidence type="ECO:0000313" key="3">
    <source>
        <dbReference type="Proteomes" id="UP000015100"/>
    </source>
</evidence>
<feature type="region of interest" description="Disordered" evidence="1">
    <location>
        <begin position="211"/>
        <end position="246"/>
    </location>
</feature>
<reference evidence="3" key="2">
    <citation type="submission" date="2013-04" db="EMBL/GenBank/DDBJ databases">
        <title>Genomic mechanisms accounting for the adaptation to parasitism in nematode-trapping fungi.</title>
        <authorList>
            <person name="Ahren D.G."/>
        </authorList>
    </citation>
    <scope>NUCLEOTIDE SEQUENCE [LARGE SCALE GENOMIC DNA]</scope>
    <source>
        <strain evidence="3">CBS 200.50</strain>
    </source>
</reference>
<dbReference type="eggNOG" id="ENOG502SA7D">
    <property type="taxonomic scope" value="Eukaryota"/>
</dbReference>
<dbReference type="Proteomes" id="UP000015100">
    <property type="component" value="Unassembled WGS sequence"/>
</dbReference>
<reference evidence="2 3" key="1">
    <citation type="journal article" date="2013" name="PLoS Genet.">
        <title>Genomic mechanisms accounting for the adaptation to parasitism in nematode-trapping fungi.</title>
        <authorList>
            <person name="Meerupati T."/>
            <person name="Andersson K.M."/>
            <person name="Friman E."/>
            <person name="Kumar D."/>
            <person name="Tunlid A."/>
            <person name="Ahren D."/>
        </authorList>
    </citation>
    <scope>NUCLEOTIDE SEQUENCE [LARGE SCALE GENOMIC DNA]</scope>
    <source>
        <strain evidence="2 3">CBS 200.50</strain>
    </source>
</reference>
<dbReference type="EMBL" id="AQGS01000640">
    <property type="protein sequence ID" value="EPS37451.1"/>
    <property type="molecule type" value="Genomic_DNA"/>
</dbReference>
<dbReference type="HOGENOM" id="CLU_076645_1_0_1"/>
<dbReference type="Pfam" id="PF13376">
    <property type="entry name" value="OmdA"/>
    <property type="match status" value="1"/>
</dbReference>
<dbReference type="AlphaFoldDB" id="S8A8L6"/>
<gene>
    <name evidence="2" type="ORF">H072_8919</name>
</gene>
<sequence>MPPGAELQPLTVAGATAWSAWLAKHATSSPGVWLTLAKKGVTNPTSLTYAQALDEALCHGWIDGQAKSIDEKTFSHRFTPRTAKSIWSKRNVGIISRLESEDRMCAGGIAAVAAAKADGRWDAAYEGSKNADVPVDFLEALEGSAEAKRMYEILTKANKYAIYWRLQNLKTEKGRKKRIQEFVEMLARGETVHPQKARPGDAVVDTAENAMKGKGKGKAKRAIIDDDDEMEEDAAPVVQKRARKKKEADVEIKDAVKVEVKVEAEPRREGLRTRKPKA</sequence>
<comment type="caution">
    <text evidence="2">The sequence shown here is derived from an EMBL/GenBank/DDBJ whole genome shotgun (WGS) entry which is preliminary data.</text>
</comment>
<feature type="compositionally biased region" description="Acidic residues" evidence="1">
    <location>
        <begin position="225"/>
        <end position="234"/>
    </location>
</feature>